<dbReference type="PANTHER" id="PTHR47706">
    <property type="entry name" value="NMRA-LIKE FAMILY PROTEIN"/>
    <property type="match status" value="1"/>
</dbReference>
<reference evidence="4" key="2">
    <citation type="journal article" date="2023" name="IMA Fungus">
        <title>Comparative genomic study of the Penicillium genus elucidates a diverse pangenome and 15 lateral gene transfer events.</title>
        <authorList>
            <person name="Petersen C."/>
            <person name="Sorensen T."/>
            <person name="Nielsen M.R."/>
            <person name="Sondergaard T.E."/>
            <person name="Sorensen J.L."/>
            <person name="Fitzpatrick D.A."/>
            <person name="Frisvad J.C."/>
            <person name="Nielsen K.L."/>
        </authorList>
    </citation>
    <scope>NUCLEOTIDE SEQUENCE</scope>
    <source>
        <strain evidence="4">IBT 19713</strain>
    </source>
</reference>
<reference evidence="4" key="1">
    <citation type="submission" date="2022-11" db="EMBL/GenBank/DDBJ databases">
        <authorList>
            <person name="Petersen C."/>
        </authorList>
    </citation>
    <scope>NUCLEOTIDE SEQUENCE</scope>
    <source>
        <strain evidence="4">IBT 19713</strain>
    </source>
</reference>
<evidence type="ECO:0000313" key="4">
    <source>
        <dbReference type="EMBL" id="KAJ5225996.1"/>
    </source>
</evidence>
<evidence type="ECO:0000259" key="3">
    <source>
        <dbReference type="Pfam" id="PF05368"/>
    </source>
</evidence>
<accession>A0A9W9TKC5</accession>
<dbReference type="SUPFAM" id="SSF51735">
    <property type="entry name" value="NAD(P)-binding Rossmann-fold domains"/>
    <property type="match status" value="1"/>
</dbReference>
<proteinExistence type="predicted"/>
<gene>
    <name evidence="4" type="ORF">N7468_007221</name>
</gene>
<dbReference type="InterPro" id="IPR051609">
    <property type="entry name" value="NmrA/Isoflavone_reductase-like"/>
</dbReference>
<dbReference type="InterPro" id="IPR045312">
    <property type="entry name" value="PCBER-like"/>
</dbReference>
<dbReference type="PANTHER" id="PTHR47706:SF1">
    <property type="entry name" value="CIPA-LIKE, PUTATIVE (AFU_ORTHOLOGUE AFUA_1G12460)-RELATED"/>
    <property type="match status" value="1"/>
</dbReference>
<comment type="caution">
    <text evidence="4">The sequence shown here is derived from an EMBL/GenBank/DDBJ whole genome shotgun (WGS) entry which is preliminary data.</text>
</comment>
<dbReference type="EMBL" id="JAPQKS010000005">
    <property type="protein sequence ID" value="KAJ5225996.1"/>
    <property type="molecule type" value="Genomic_DNA"/>
</dbReference>
<dbReference type="RefSeq" id="XP_058329407.1">
    <property type="nucleotide sequence ID" value="XM_058476517.1"/>
</dbReference>
<dbReference type="CDD" id="cd05259">
    <property type="entry name" value="PCBER_SDR_a"/>
    <property type="match status" value="1"/>
</dbReference>
<dbReference type="Gene3D" id="3.40.50.720">
    <property type="entry name" value="NAD(P)-binding Rossmann-like Domain"/>
    <property type="match status" value="1"/>
</dbReference>
<keyword evidence="2" id="KW-0560">Oxidoreductase</keyword>
<dbReference type="GO" id="GO:0016491">
    <property type="term" value="F:oxidoreductase activity"/>
    <property type="evidence" value="ECO:0007669"/>
    <property type="project" value="UniProtKB-KW"/>
</dbReference>
<sequence length="298" mass="32103">MVSHVAIAGATGNLGFPILNAILEAGCRVTVLPRIGGNSSELKPHPNLTIKEADFLFTSSLTLALDGVEVVVPCLATLATGAQNPLINAAVAAGVTRFILAEFGMNSTNPYRMALPVCEPKVATYKYLLASSEASPHFTFTGIANGLFLDWCLQAGIILDLKHRSATLYNGGDVPFTTTTLADVARGVLGVIEHLHETKNQKVYIQSAGVTPNQLIGYAKEYDGGNWTTMVKSTEILRQESLQELAKGPAADIELAMLGFCIVASWSPEYSCDFSSHLDNELLGIRGLNKKRHEEVRW</sequence>
<dbReference type="Proteomes" id="UP001150941">
    <property type="component" value="Unassembled WGS sequence"/>
</dbReference>
<keyword evidence="1" id="KW-0521">NADP</keyword>
<protein>
    <submittedName>
        <fullName evidence="4">NAD(P)-binding protein</fullName>
    </submittedName>
</protein>
<evidence type="ECO:0000256" key="2">
    <source>
        <dbReference type="ARBA" id="ARBA00023002"/>
    </source>
</evidence>
<evidence type="ECO:0000256" key="1">
    <source>
        <dbReference type="ARBA" id="ARBA00022857"/>
    </source>
</evidence>
<keyword evidence="5" id="KW-1185">Reference proteome</keyword>
<organism evidence="4 5">
    <name type="scientific">Penicillium chermesinum</name>
    <dbReference type="NCBI Taxonomy" id="63820"/>
    <lineage>
        <taxon>Eukaryota</taxon>
        <taxon>Fungi</taxon>
        <taxon>Dikarya</taxon>
        <taxon>Ascomycota</taxon>
        <taxon>Pezizomycotina</taxon>
        <taxon>Eurotiomycetes</taxon>
        <taxon>Eurotiomycetidae</taxon>
        <taxon>Eurotiales</taxon>
        <taxon>Aspergillaceae</taxon>
        <taxon>Penicillium</taxon>
    </lineage>
</organism>
<dbReference type="GeneID" id="83203820"/>
<dbReference type="InterPro" id="IPR036291">
    <property type="entry name" value="NAD(P)-bd_dom_sf"/>
</dbReference>
<name>A0A9W9TKC5_9EURO</name>
<dbReference type="AlphaFoldDB" id="A0A9W9TKC5"/>
<evidence type="ECO:0000313" key="5">
    <source>
        <dbReference type="Proteomes" id="UP001150941"/>
    </source>
</evidence>
<feature type="domain" description="NmrA-like" evidence="3">
    <location>
        <begin position="3"/>
        <end position="218"/>
    </location>
</feature>
<dbReference type="OrthoDB" id="9974981at2759"/>
<dbReference type="InterPro" id="IPR008030">
    <property type="entry name" value="NmrA-like"/>
</dbReference>
<dbReference type="Pfam" id="PF05368">
    <property type="entry name" value="NmrA"/>
    <property type="match status" value="1"/>
</dbReference>